<evidence type="ECO:0000313" key="3">
    <source>
        <dbReference type="EMBL" id="MBB6436665.1"/>
    </source>
</evidence>
<keyword evidence="4" id="KW-1185">Reference proteome</keyword>
<name>A0A7X0LQ51_9ACTN</name>
<reference evidence="3 4" key="1">
    <citation type="submission" date="2020-08" db="EMBL/GenBank/DDBJ databases">
        <title>Genomic Encyclopedia of Type Strains, Phase IV (KMG-IV): sequencing the most valuable type-strain genomes for metagenomic binning, comparative biology and taxonomic classification.</title>
        <authorList>
            <person name="Goeker M."/>
        </authorList>
    </citation>
    <scope>NUCLEOTIDE SEQUENCE [LARGE SCALE GENOMIC DNA]</scope>
    <source>
        <strain evidence="3 4">DSM 40141</strain>
    </source>
</reference>
<organism evidence="3 4">
    <name type="scientific">Streptomyces candidus</name>
    <dbReference type="NCBI Taxonomy" id="67283"/>
    <lineage>
        <taxon>Bacteria</taxon>
        <taxon>Bacillati</taxon>
        <taxon>Actinomycetota</taxon>
        <taxon>Actinomycetes</taxon>
        <taxon>Kitasatosporales</taxon>
        <taxon>Streptomycetaceae</taxon>
        <taxon>Streptomyces</taxon>
    </lineage>
</organism>
<accession>A0A7X0LQ51</accession>
<dbReference type="AlphaFoldDB" id="A0A7X0LQ51"/>
<evidence type="ECO:0000256" key="2">
    <source>
        <dbReference type="SAM" id="Phobius"/>
    </source>
</evidence>
<evidence type="ECO:0000313" key="4">
    <source>
        <dbReference type="Proteomes" id="UP000540423"/>
    </source>
</evidence>
<feature type="region of interest" description="Disordered" evidence="1">
    <location>
        <begin position="19"/>
        <end position="39"/>
    </location>
</feature>
<dbReference type="Proteomes" id="UP000540423">
    <property type="component" value="Unassembled WGS sequence"/>
</dbReference>
<comment type="caution">
    <text evidence="3">The sequence shown here is derived from an EMBL/GenBank/DDBJ whole genome shotgun (WGS) entry which is preliminary data.</text>
</comment>
<protein>
    <submittedName>
        <fullName evidence="3">Uncharacterized protein</fullName>
    </submittedName>
</protein>
<dbReference type="EMBL" id="JACHEM010000007">
    <property type="protein sequence ID" value="MBB6436665.1"/>
    <property type="molecule type" value="Genomic_DNA"/>
</dbReference>
<keyword evidence="2" id="KW-0812">Transmembrane</keyword>
<keyword evidence="2" id="KW-0472">Membrane</keyword>
<proteinExistence type="predicted"/>
<evidence type="ECO:0000256" key="1">
    <source>
        <dbReference type="SAM" id="MobiDB-lite"/>
    </source>
</evidence>
<keyword evidence="2" id="KW-1133">Transmembrane helix</keyword>
<feature type="transmembrane region" description="Helical" evidence="2">
    <location>
        <begin position="61"/>
        <end position="79"/>
    </location>
</feature>
<dbReference type="InterPro" id="IPR046129">
    <property type="entry name" value="DUF6126"/>
</dbReference>
<sequence length="85" mass="8892">MAELTESQNAAMAAIARAADEMAREGGPDSRKADWNDGAGSSSGVLGFVEDKAPRGLVLRVFLYVAVGHVFAAFIYLLFTLGGEG</sequence>
<dbReference type="Pfam" id="PF19621">
    <property type="entry name" value="DUF6126"/>
    <property type="match status" value="1"/>
</dbReference>
<gene>
    <name evidence="3" type="ORF">HNQ79_003138</name>
</gene>
<feature type="compositionally biased region" description="Basic and acidic residues" evidence="1">
    <location>
        <begin position="19"/>
        <end position="35"/>
    </location>
</feature>
<dbReference type="RefSeq" id="WP_260421653.1">
    <property type="nucleotide sequence ID" value="NZ_BNBN01000010.1"/>
</dbReference>